<keyword evidence="7" id="KW-1185">Reference proteome</keyword>
<dbReference type="InterPro" id="IPR032710">
    <property type="entry name" value="NTF2-like_dom_sf"/>
</dbReference>
<dbReference type="HOGENOM" id="CLU_022209_2_1_1"/>
<dbReference type="SUPFAM" id="SSF54928">
    <property type="entry name" value="RNA-binding domain, RBD"/>
    <property type="match status" value="1"/>
</dbReference>
<dbReference type="GO" id="GO:0016579">
    <property type="term" value="P:protein deubiquitination"/>
    <property type="evidence" value="ECO:0007669"/>
    <property type="project" value="TreeGrafter"/>
</dbReference>
<dbReference type="InterPro" id="IPR012677">
    <property type="entry name" value="Nucleotide-bd_a/b_plait_sf"/>
</dbReference>
<proteinExistence type="predicted"/>
<feature type="domain" description="NTF2" evidence="5">
    <location>
        <begin position="17"/>
        <end position="133"/>
    </location>
</feature>
<name>A0A067Q5I7_9AGAM</name>
<dbReference type="PANTHER" id="PTHR10693:SF20">
    <property type="entry name" value="AT27578P"/>
    <property type="match status" value="1"/>
</dbReference>
<dbReference type="InParanoid" id="A0A067Q5I7"/>
<evidence type="ECO:0000259" key="4">
    <source>
        <dbReference type="PROSITE" id="PS50102"/>
    </source>
</evidence>
<protein>
    <recommendedName>
        <fullName evidence="8">NTF2 domain-containing protein</fullName>
    </recommendedName>
</protein>
<dbReference type="Proteomes" id="UP000027265">
    <property type="component" value="Unassembled WGS sequence"/>
</dbReference>
<dbReference type="STRING" id="933084.A0A067Q5I7"/>
<dbReference type="FunFam" id="3.10.450.50:FF:000003">
    <property type="entry name" value="Nuclear transport factor 2 family protein"/>
    <property type="match status" value="1"/>
</dbReference>
<evidence type="ECO:0008006" key="8">
    <source>
        <dbReference type="Google" id="ProtNLM"/>
    </source>
</evidence>
<accession>A0A067Q5I7</accession>
<dbReference type="EMBL" id="KL197717">
    <property type="protein sequence ID" value="KDQ58762.1"/>
    <property type="molecule type" value="Genomic_DNA"/>
</dbReference>
<feature type="compositionally biased region" description="Low complexity" evidence="3">
    <location>
        <begin position="183"/>
        <end position="201"/>
    </location>
</feature>
<feature type="compositionally biased region" description="Pro residues" evidence="3">
    <location>
        <begin position="256"/>
        <end position="314"/>
    </location>
</feature>
<dbReference type="InterPro" id="IPR039539">
    <property type="entry name" value="Ras_GTPase_bind_prot"/>
</dbReference>
<dbReference type="GO" id="GO:0003729">
    <property type="term" value="F:mRNA binding"/>
    <property type="evidence" value="ECO:0007669"/>
    <property type="project" value="TreeGrafter"/>
</dbReference>
<evidence type="ECO:0000259" key="5">
    <source>
        <dbReference type="PROSITE" id="PS50177"/>
    </source>
</evidence>
<reference evidence="7" key="1">
    <citation type="journal article" date="2014" name="Proc. Natl. Acad. Sci. U.S.A.">
        <title>Extensive sampling of basidiomycete genomes demonstrates inadequacy of the white-rot/brown-rot paradigm for wood decay fungi.</title>
        <authorList>
            <person name="Riley R."/>
            <person name="Salamov A.A."/>
            <person name="Brown D.W."/>
            <person name="Nagy L.G."/>
            <person name="Floudas D."/>
            <person name="Held B.W."/>
            <person name="Levasseur A."/>
            <person name="Lombard V."/>
            <person name="Morin E."/>
            <person name="Otillar R."/>
            <person name="Lindquist E.A."/>
            <person name="Sun H."/>
            <person name="LaButti K.M."/>
            <person name="Schmutz J."/>
            <person name="Jabbour D."/>
            <person name="Luo H."/>
            <person name="Baker S.E."/>
            <person name="Pisabarro A.G."/>
            <person name="Walton J.D."/>
            <person name="Blanchette R.A."/>
            <person name="Henrissat B."/>
            <person name="Martin F."/>
            <person name="Cullen D."/>
            <person name="Hibbett D.S."/>
            <person name="Grigoriev I.V."/>
        </authorList>
    </citation>
    <scope>NUCLEOTIDE SEQUENCE [LARGE SCALE GENOMIC DNA]</scope>
    <source>
        <strain evidence="7">MUCL 33604</strain>
    </source>
</reference>
<dbReference type="InterPro" id="IPR000504">
    <property type="entry name" value="RRM_dom"/>
</dbReference>
<dbReference type="GO" id="GO:1990861">
    <property type="term" value="C:Ubp3-Bre5 deubiquitination complex"/>
    <property type="evidence" value="ECO:0007669"/>
    <property type="project" value="TreeGrafter"/>
</dbReference>
<feature type="compositionally biased region" description="Gly residues" evidence="3">
    <location>
        <begin position="508"/>
        <end position="522"/>
    </location>
</feature>
<organism evidence="6 7">
    <name type="scientific">Jaapia argillacea MUCL 33604</name>
    <dbReference type="NCBI Taxonomy" id="933084"/>
    <lineage>
        <taxon>Eukaryota</taxon>
        <taxon>Fungi</taxon>
        <taxon>Dikarya</taxon>
        <taxon>Basidiomycota</taxon>
        <taxon>Agaricomycotina</taxon>
        <taxon>Agaricomycetes</taxon>
        <taxon>Agaricomycetidae</taxon>
        <taxon>Jaapiales</taxon>
        <taxon>Jaapiaceae</taxon>
        <taxon>Jaapia</taxon>
    </lineage>
</organism>
<evidence type="ECO:0000313" key="6">
    <source>
        <dbReference type="EMBL" id="KDQ58762.1"/>
    </source>
</evidence>
<dbReference type="PROSITE" id="PS50177">
    <property type="entry name" value="NTF2_DOMAIN"/>
    <property type="match status" value="1"/>
</dbReference>
<evidence type="ECO:0000256" key="1">
    <source>
        <dbReference type="ARBA" id="ARBA00022884"/>
    </source>
</evidence>
<dbReference type="GO" id="GO:0005829">
    <property type="term" value="C:cytosol"/>
    <property type="evidence" value="ECO:0007669"/>
    <property type="project" value="TreeGrafter"/>
</dbReference>
<dbReference type="CDD" id="cd00590">
    <property type="entry name" value="RRM_SF"/>
    <property type="match status" value="1"/>
</dbReference>
<feature type="compositionally biased region" description="Polar residues" evidence="3">
    <location>
        <begin position="147"/>
        <end position="156"/>
    </location>
</feature>
<evidence type="ECO:0000256" key="3">
    <source>
        <dbReference type="SAM" id="MobiDB-lite"/>
    </source>
</evidence>
<evidence type="ECO:0000256" key="2">
    <source>
        <dbReference type="PROSITE-ProRule" id="PRU00176"/>
    </source>
</evidence>
<feature type="compositionally biased region" description="Basic and acidic residues" evidence="3">
    <location>
        <begin position="492"/>
        <end position="506"/>
    </location>
</feature>
<dbReference type="PANTHER" id="PTHR10693">
    <property type="entry name" value="RAS GTPASE-ACTIVATING PROTEIN-BINDING PROTEIN"/>
    <property type="match status" value="1"/>
</dbReference>
<dbReference type="AlphaFoldDB" id="A0A067Q5I7"/>
<feature type="compositionally biased region" description="Acidic residues" evidence="3">
    <location>
        <begin position="227"/>
        <end position="246"/>
    </location>
</feature>
<dbReference type="InterPro" id="IPR002075">
    <property type="entry name" value="NTF2_dom"/>
</dbReference>
<dbReference type="SUPFAM" id="SSF54427">
    <property type="entry name" value="NTF2-like"/>
    <property type="match status" value="1"/>
</dbReference>
<feature type="region of interest" description="Disordered" evidence="3">
    <location>
        <begin position="492"/>
        <end position="545"/>
    </location>
</feature>
<dbReference type="Gene3D" id="3.10.450.50">
    <property type="match status" value="1"/>
</dbReference>
<dbReference type="OrthoDB" id="339151at2759"/>
<feature type="compositionally biased region" description="Pro residues" evidence="3">
    <location>
        <begin position="376"/>
        <end position="389"/>
    </location>
</feature>
<dbReference type="InterPro" id="IPR035979">
    <property type="entry name" value="RBD_domain_sf"/>
</dbReference>
<keyword evidence="1 2" id="KW-0694">RNA-binding</keyword>
<dbReference type="Pfam" id="PF00076">
    <property type="entry name" value="RRM_1"/>
    <property type="match status" value="1"/>
</dbReference>
<dbReference type="GO" id="GO:1990904">
    <property type="term" value="C:ribonucleoprotein complex"/>
    <property type="evidence" value="ECO:0007669"/>
    <property type="project" value="TreeGrafter"/>
</dbReference>
<feature type="region of interest" description="Disordered" evidence="3">
    <location>
        <begin position="140"/>
        <end position="398"/>
    </location>
</feature>
<dbReference type="GO" id="GO:0034517">
    <property type="term" value="P:ribophagy"/>
    <property type="evidence" value="ECO:0007669"/>
    <property type="project" value="TreeGrafter"/>
</dbReference>
<dbReference type="InterPro" id="IPR018222">
    <property type="entry name" value="Nuclear_transport_factor_2_euk"/>
</dbReference>
<feature type="compositionally biased region" description="Pro residues" evidence="3">
    <location>
        <begin position="173"/>
        <end position="182"/>
    </location>
</feature>
<feature type="domain" description="RRM" evidence="4">
    <location>
        <begin position="408"/>
        <end position="492"/>
    </location>
</feature>
<gene>
    <name evidence="6" type="ORF">JAAARDRAFT_176854</name>
</gene>
<dbReference type="SMART" id="SM00360">
    <property type="entry name" value="RRM"/>
    <property type="match status" value="1"/>
</dbReference>
<dbReference type="PROSITE" id="PS50102">
    <property type="entry name" value="RRM"/>
    <property type="match status" value="1"/>
</dbReference>
<sequence length="545" mass="56775">MTNTNPPAHQNVIPSEVGWQFVPQYYTYVNQQPNRLHRFYTKSSTFMHGVEGEDGKPCYGQQEIHNKITSLNYTDCKVFIHSVDAQSSANGGIIIQVIGEMSNAGEDWRKFVQTFFLAEQPNGYFVLNDIFRFLKEEGVDGDEDAEPSSTAPTVSQPEPPTTMQPQVFEQPREPTPLPPSAEPPKTVIPEPAPEPVTITPEPAAPAPEPEVEAHVNGTPAEPAPEPVAEEVEPEEAEAEEEPEPEVEAEKDLTTVSPPPVASPSLVPSPAPAPTPVPAETAPPPSKPSASPPPPASQPAPQPTAPQQPSQPPAPKTWANLAASNKNKWGSAVAQESRGTSEVPASPVGGARVGLPRVGPGAGAPPAAAGAGGAPPATGPPAARPAPPSGPAGKDVHPSYAAAQSVTTPQVFVKGVTDPVSHTLLTNVLSNRFGPLKDLEIVRTKACAFFEFNSLDSAKKAIIASLPTNAGGEGGIRVDVEGGGQVRIVVETRKERGERHGAGERPGSRTGGRGRGRGFGGDRGGFRGRGSRGRGGPPPAAGAAGK</sequence>
<dbReference type="Gene3D" id="3.30.70.330">
    <property type="match status" value="1"/>
</dbReference>
<dbReference type="Pfam" id="PF02136">
    <property type="entry name" value="NTF2"/>
    <property type="match status" value="1"/>
</dbReference>
<dbReference type="CDD" id="cd00780">
    <property type="entry name" value="NTF2"/>
    <property type="match status" value="1"/>
</dbReference>
<evidence type="ECO:0000313" key="7">
    <source>
        <dbReference type="Proteomes" id="UP000027265"/>
    </source>
</evidence>